<feature type="compositionally biased region" description="Basic and acidic residues" evidence="1">
    <location>
        <begin position="1"/>
        <end position="11"/>
    </location>
</feature>
<evidence type="ECO:0000256" key="2">
    <source>
        <dbReference type="SAM" id="Phobius"/>
    </source>
</evidence>
<feature type="region of interest" description="Disordered" evidence="1">
    <location>
        <begin position="1"/>
        <end position="67"/>
    </location>
</feature>
<dbReference type="AlphaFoldDB" id="A0A4Y9R1V4"/>
<protein>
    <recommendedName>
        <fullName evidence="5">DUF4878 domain-containing protein</fullName>
    </recommendedName>
</protein>
<evidence type="ECO:0008006" key="5">
    <source>
        <dbReference type="Google" id="ProtNLM"/>
    </source>
</evidence>
<keyword evidence="2" id="KW-0812">Transmembrane</keyword>
<dbReference type="EMBL" id="SPQZ01000003">
    <property type="protein sequence ID" value="TFV98320.1"/>
    <property type="molecule type" value="Genomic_DNA"/>
</dbReference>
<feature type="compositionally biased region" description="Pro residues" evidence="1">
    <location>
        <begin position="15"/>
        <end position="36"/>
    </location>
</feature>
<gene>
    <name evidence="3" type="ORF">E4M00_09955</name>
</gene>
<keyword evidence="2" id="KW-0472">Membrane</keyword>
<feature type="transmembrane region" description="Helical" evidence="2">
    <location>
        <begin position="129"/>
        <end position="150"/>
    </location>
</feature>
<accession>A0A4Y9R1V4</accession>
<dbReference type="RefSeq" id="WP_135120303.1">
    <property type="nucleotide sequence ID" value="NZ_SPQZ01000003.1"/>
</dbReference>
<evidence type="ECO:0000313" key="4">
    <source>
        <dbReference type="Proteomes" id="UP000298127"/>
    </source>
</evidence>
<name>A0A4Y9R1V4_9MICO</name>
<comment type="caution">
    <text evidence="3">The sequence shown here is derived from an EMBL/GenBank/DDBJ whole genome shotgun (WGS) entry which is preliminary data.</text>
</comment>
<keyword evidence="4" id="KW-1185">Reference proteome</keyword>
<sequence length="460" mass="48036">MEPGRDEERDGVPASAPPPEPEIAPEPTPASDPESPPALVQGPEQEPALVHPADDPDIEPTSVPATSPFGITIPVPIVSDRELGIGHHGAHAAGDPGPRLGAYVAGTAVLPTPAPAPTQSRVTNPAAAVLLWLTIALLLVAALLATIGSLNRSIYSAAGFVEQYLSAIENGDATAALAMPGVRIAPEDLPSAGLPPKSVDTLLRSSVLRGPSSVELVSDTNDDEGHHTVTYRVKLGGTSETMTFDVERAGSWGGVFHSWRFATSPIAALSVTVLHDDTFTVNGLTLDARAHAAPDAPASFNNSADYLVLAPALYEFSRSSLQLEAAPQAVPVTKVGTQDVSIDVQPTKAFVDEVQTEINGFLDQCATQKVLQPTGCPFGTVIDDRVISDPVWSIVSYPEVTLVADDTAFQMPSTPGVAHISVGVQSLYDGEESTVERDEAYSMGATVVIGPDGNLNIQLH</sequence>
<organism evidence="3 4">
    <name type="scientific">Orlajensenia leifsoniae</name>
    <dbReference type="NCBI Taxonomy" id="2561933"/>
    <lineage>
        <taxon>Bacteria</taxon>
        <taxon>Bacillati</taxon>
        <taxon>Actinomycetota</taxon>
        <taxon>Actinomycetes</taxon>
        <taxon>Micrococcales</taxon>
        <taxon>Microbacteriaceae</taxon>
        <taxon>Orlajensenia</taxon>
    </lineage>
</organism>
<reference evidence="3 4" key="1">
    <citation type="journal article" date="2018" name="J. Microbiol.">
        <title>Leifsonia flava sp. nov., a novel actinobacterium isolated from the rhizosphere of Aquilegia viridiflora.</title>
        <authorList>
            <person name="Cai Y."/>
            <person name="Tao W.Z."/>
            <person name="Ma Y.J."/>
            <person name="Cheng J."/>
            <person name="Zhang M.Y."/>
            <person name="Zhang Y.X."/>
        </authorList>
    </citation>
    <scope>NUCLEOTIDE SEQUENCE [LARGE SCALE GENOMIC DNA]</scope>
    <source>
        <strain evidence="3 4">SYP-B2174</strain>
    </source>
</reference>
<evidence type="ECO:0000256" key="1">
    <source>
        <dbReference type="SAM" id="MobiDB-lite"/>
    </source>
</evidence>
<keyword evidence="2" id="KW-1133">Transmembrane helix</keyword>
<dbReference type="Proteomes" id="UP000298127">
    <property type="component" value="Unassembled WGS sequence"/>
</dbReference>
<proteinExistence type="predicted"/>
<evidence type="ECO:0000313" key="3">
    <source>
        <dbReference type="EMBL" id="TFV98320.1"/>
    </source>
</evidence>